<feature type="region of interest" description="Disordered" evidence="1">
    <location>
        <begin position="545"/>
        <end position="566"/>
    </location>
</feature>
<reference evidence="2 3" key="1">
    <citation type="submission" date="2011-06" db="EMBL/GenBank/DDBJ databases">
        <title>The draft genome of Thiocapsa marina 5811.</title>
        <authorList>
            <consortium name="US DOE Joint Genome Institute (JGI-PGF)"/>
            <person name="Lucas S."/>
            <person name="Han J."/>
            <person name="Cheng J.-F."/>
            <person name="Goodwin L."/>
            <person name="Pitluck S."/>
            <person name="Peters L."/>
            <person name="Land M.L."/>
            <person name="Hauser L."/>
            <person name="Vogl K."/>
            <person name="Liu Z."/>
            <person name="Imhoff J."/>
            <person name="Thiel V."/>
            <person name="Frigaard N.-U."/>
            <person name="Bryant D."/>
            <person name="Woyke T.J."/>
        </authorList>
    </citation>
    <scope>NUCLEOTIDE SEQUENCE [LARGE SCALE GENOMIC DNA]</scope>
    <source>
        <strain evidence="2 3">5811</strain>
    </source>
</reference>
<dbReference type="Gene3D" id="3.40.50.150">
    <property type="entry name" value="Vaccinia Virus protein VP39"/>
    <property type="match status" value="1"/>
</dbReference>
<dbReference type="STRING" id="768671.ThimaDRAFT_3484"/>
<dbReference type="GO" id="GO:0032259">
    <property type="term" value="P:methylation"/>
    <property type="evidence" value="ECO:0007669"/>
    <property type="project" value="UniProtKB-KW"/>
</dbReference>
<dbReference type="Pfam" id="PF13489">
    <property type="entry name" value="Methyltransf_23"/>
    <property type="match status" value="1"/>
</dbReference>
<dbReference type="SUPFAM" id="SSF53335">
    <property type="entry name" value="S-adenosyl-L-methionine-dependent methyltransferases"/>
    <property type="match status" value="1"/>
</dbReference>
<dbReference type="PANTHER" id="PTHR42912:SF85">
    <property type="entry name" value="METHYLTRANSFERASE TYPE 11"/>
    <property type="match status" value="1"/>
</dbReference>
<evidence type="ECO:0000313" key="2">
    <source>
        <dbReference type="EMBL" id="EGV17452.1"/>
    </source>
</evidence>
<dbReference type="CDD" id="cd02440">
    <property type="entry name" value="AdoMet_MTases"/>
    <property type="match status" value="1"/>
</dbReference>
<organism evidence="2 3">
    <name type="scientific">Thiocapsa marina 5811</name>
    <dbReference type="NCBI Taxonomy" id="768671"/>
    <lineage>
        <taxon>Bacteria</taxon>
        <taxon>Pseudomonadati</taxon>
        <taxon>Pseudomonadota</taxon>
        <taxon>Gammaproteobacteria</taxon>
        <taxon>Chromatiales</taxon>
        <taxon>Chromatiaceae</taxon>
        <taxon>Thiocapsa</taxon>
    </lineage>
</organism>
<dbReference type="InterPro" id="IPR029044">
    <property type="entry name" value="Nucleotide-diphossugar_trans"/>
</dbReference>
<dbReference type="RefSeq" id="WP_007194356.1">
    <property type="nucleotide sequence ID" value="NZ_AFWV01000011.1"/>
</dbReference>
<dbReference type="InterPro" id="IPR029063">
    <property type="entry name" value="SAM-dependent_MTases_sf"/>
</dbReference>
<evidence type="ECO:0000313" key="3">
    <source>
        <dbReference type="Proteomes" id="UP000005459"/>
    </source>
</evidence>
<dbReference type="PATRIC" id="fig|768671.3.peg.3687"/>
<accession>F9UEY1</accession>
<dbReference type="AlphaFoldDB" id="F9UEY1"/>
<evidence type="ECO:0000256" key="1">
    <source>
        <dbReference type="SAM" id="MobiDB-lite"/>
    </source>
</evidence>
<gene>
    <name evidence="2" type="ORF">ThimaDRAFT_3484</name>
</gene>
<sequence length="566" mass="63138">MNSTRSAYCTIITPDFLHYALALRHSLTQFRPEIVLTALIADEYADVASLDGAFDGLRLLSVQDLCADGIGKRILEKYGRANVDCFRWSMKPVLLNHLLSSGFEQAFFLDPDLFFFSDFTFLEHELGERAVLLTPHWRASQPELDENNFAILQTSGLFNAGFVGVAAAGRSAMTWWAKLCLYRCEKQPSEGLFVDQAYLDMMPVYFNDVAIERHRGCNVANWNRLECARVSRPDGTVGIAGGWDIVFIHFTQSTIKGIESGEDALLRPFLAGYLSALGYWKHEVESHAYGLALRDGTLGRLTQSADAGSGKAKLHTPPLSVCTLDIFQVRSAIERALRQVLPNLHGSVLDVGCGDKPYKDILVSPSSRVTRYIGLDLDDSPIHNNQPEITWRDGKIPLDPASVDCAICTEVLEHCPDPDAVLHEVHRVLKPGGLLFFTVPFLWPLHEVPYDHYRYTPYALERHLANSGFEQIEIHAMGGWDASLAQMLGLWVRRRAMGRLQRAILSVVIYPVYRWLVHLDNPASISFKESQMLTGLWGTAVKQEGRKANPAQTNQAAPAGLHCADT</sequence>
<name>F9UEY1_9GAMM</name>
<dbReference type="SUPFAM" id="SSF53448">
    <property type="entry name" value="Nucleotide-diphospho-sugar transferases"/>
    <property type="match status" value="1"/>
</dbReference>
<proteinExistence type="predicted"/>
<dbReference type="GO" id="GO:0008168">
    <property type="term" value="F:methyltransferase activity"/>
    <property type="evidence" value="ECO:0007669"/>
    <property type="project" value="UniProtKB-KW"/>
</dbReference>
<feature type="compositionally biased region" description="Low complexity" evidence="1">
    <location>
        <begin position="548"/>
        <end position="559"/>
    </location>
</feature>
<dbReference type="PANTHER" id="PTHR42912">
    <property type="entry name" value="METHYLTRANSFERASE"/>
    <property type="match status" value="1"/>
</dbReference>
<dbReference type="EMBL" id="AFWV01000011">
    <property type="protein sequence ID" value="EGV17452.1"/>
    <property type="molecule type" value="Genomic_DNA"/>
</dbReference>
<dbReference type="eggNOG" id="COG2227">
    <property type="taxonomic scope" value="Bacteria"/>
</dbReference>
<protein>
    <submittedName>
        <fullName evidence="2">Methyltransferase type 11</fullName>
    </submittedName>
</protein>
<dbReference type="eggNOG" id="COG1442">
    <property type="taxonomic scope" value="Bacteria"/>
</dbReference>
<keyword evidence="3" id="KW-1185">Reference proteome</keyword>
<keyword evidence="2" id="KW-0489">Methyltransferase</keyword>
<dbReference type="InterPro" id="IPR050508">
    <property type="entry name" value="Methyltransf_Superfamily"/>
</dbReference>
<keyword evidence="2" id="KW-0808">Transferase</keyword>
<dbReference type="Proteomes" id="UP000005459">
    <property type="component" value="Unassembled WGS sequence"/>
</dbReference>